<feature type="non-terminal residue" evidence="3">
    <location>
        <position position="1"/>
    </location>
</feature>
<comment type="caution">
    <text evidence="3">The sequence shown here is derived from an EMBL/GenBank/DDBJ whole genome shotgun (WGS) entry which is preliminary data.</text>
</comment>
<name>A0ABQ7XQA3_BRANA</name>
<dbReference type="Proteomes" id="UP000824890">
    <property type="component" value="Unassembled WGS sequence"/>
</dbReference>
<evidence type="ECO:0000259" key="2">
    <source>
        <dbReference type="Pfam" id="PF14111"/>
    </source>
</evidence>
<sequence>LRCRWAPRSPARTLCPLPGLLALLFHVAMLVKKKKHRPPPALSFKVHGLMRSARTAAMAKKKNKSISLVELSDLSVAATRSTISVTISPSAVATSLSTPGSATVTNSGSVIDSVAILKETAPSHLKSLLPPHVEVSKISGASTAINIDSKSLENVDSQARNYAALLKSSAQLQEMGTPSEHVSGAPFVLISDENIEAAKLEFKDFIYARFHGDYPSMGKIIGVVNTVWARTGPRIFVHKIGQGIYLLRVTNPKTREVLLSRTCWNIGGLPMFVAPWSPEYSPDEPPLTSAIVLVEMCNVPYLLFNRESLSRIATAVGKPESLAPETERKENFEVAKLFVRVDLTAPLPNRIVSCFSNGKEVQIDVSYPWLPIKCDVCKKFGHTKERCPTGLAEGSSGEFKDRKTTTETQRRRSKSRPGRATDKKESKNETGIPTNPDSQEMEEGEIGQDLHGNTSETVANAGQSTEVIQNSELVELAQNVDDEVVAPNIPRAGIELHDEPGDPTVENLKEQVLVADVAVAEAAEGTSDVTAATTEEMLTTDQEGSVNGTFPIDPGPDLHDSSQTTEEMDRENPFFLFSGNYEENDSGRIVIVWDPKVPMLIYNTTAQSVTCGLICTSVLRSLRIPGLPFTRRNMQDDNPISTKIDHAFINQAWSSSFPDSYAEFLDPSQSDHAPCFLRMPSIRRRVVKPFKFFHHVIDHPEYAETVTESWNCSEIMGTNQFKLVRSLKKLKRPLRSLNKRHFSGISQRIKAQKERVEALQRLLITSPDQSTAREEHTERDRLNVLLKAEEKFYRQRSRVRWEDVGDRNTAFYHQTVSQHASRNHIHFIKDANDHLLDFEHHYRWYLEGKGRGKRRSVYGLLWFILSFSRNLSTFLSKKAILSSSVVPRLAGDNPSLRGSQMKRDRLSLWLADEGAILSLFVAPRGNEARPLSLGGCRRGGKSLIIYLAVGLLVGKGRRSLSGWINWNRKVRFFLAVALVDGDIWLSVGGSPPRRRSSLSMPLRDSYSVSLGVTGLGL</sequence>
<feature type="region of interest" description="Disordered" evidence="1">
    <location>
        <begin position="387"/>
        <end position="455"/>
    </location>
</feature>
<evidence type="ECO:0000256" key="1">
    <source>
        <dbReference type="SAM" id="MobiDB-lite"/>
    </source>
</evidence>
<protein>
    <recommendedName>
        <fullName evidence="2">DUF4283 domain-containing protein</fullName>
    </recommendedName>
</protein>
<gene>
    <name evidence="3" type="ORF">HID58_086368</name>
</gene>
<dbReference type="InterPro" id="IPR025558">
    <property type="entry name" value="DUF4283"/>
</dbReference>
<feature type="region of interest" description="Disordered" evidence="1">
    <location>
        <begin position="543"/>
        <end position="568"/>
    </location>
</feature>
<dbReference type="PANTHER" id="PTHR31286">
    <property type="entry name" value="GLYCINE-RICH CELL WALL STRUCTURAL PROTEIN 1.8-LIKE"/>
    <property type="match status" value="1"/>
</dbReference>
<accession>A0ABQ7XQA3</accession>
<feature type="compositionally biased region" description="Polar residues" evidence="1">
    <location>
        <begin position="429"/>
        <end position="438"/>
    </location>
</feature>
<dbReference type="EMBL" id="JAGKQM010000019">
    <property type="protein sequence ID" value="KAH0858107.1"/>
    <property type="molecule type" value="Genomic_DNA"/>
</dbReference>
<feature type="domain" description="DUF4283" evidence="2">
    <location>
        <begin position="200"/>
        <end position="284"/>
    </location>
</feature>
<dbReference type="Pfam" id="PF14111">
    <property type="entry name" value="DUF4283"/>
    <property type="match status" value="1"/>
</dbReference>
<dbReference type="InterPro" id="IPR040256">
    <property type="entry name" value="At4g02000-like"/>
</dbReference>
<organism evidence="3 4">
    <name type="scientific">Brassica napus</name>
    <name type="common">Rape</name>
    <dbReference type="NCBI Taxonomy" id="3708"/>
    <lineage>
        <taxon>Eukaryota</taxon>
        <taxon>Viridiplantae</taxon>
        <taxon>Streptophyta</taxon>
        <taxon>Embryophyta</taxon>
        <taxon>Tracheophyta</taxon>
        <taxon>Spermatophyta</taxon>
        <taxon>Magnoliopsida</taxon>
        <taxon>eudicotyledons</taxon>
        <taxon>Gunneridae</taxon>
        <taxon>Pentapetalae</taxon>
        <taxon>rosids</taxon>
        <taxon>malvids</taxon>
        <taxon>Brassicales</taxon>
        <taxon>Brassicaceae</taxon>
        <taxon>Brassiceae</taxon>
        <taxon>Brassica</taxon>
    </lineage>
</organism>
<proteinExistence type="predicted"/>
<evidence type="ECO:0000313" key="3">
    <source>
        <dbReference type="EMBL" id="KAH0858107.1"/>
    </source>
</evidence>
<keyword evidence="4" id="KW-1185">Reference proteome</keyword>
<reference evidence="3 4" key="1">
    <citation type="submission" date="2021-05" db="EMBL/GenBank/DDBJ databases">
        <title>Genome Assembly of Synthetic Allotetraploid Brassica napus Reveals Homoeologous Exchanges between Subgenomes.</title>
        <authorList>
            <person name="Davis J.T."/>
        </authorList>
    </citation>
    <scope>NUCLEOTIDE SEQUENCE [LARGE SCALE GENOMIC DNA]</scope>
    <source>
        <strain evidence="4">cv. Da-Ae</strain>
        <tissue evidence="3">Seedling</tissue>
    </source>
</reference>
<evidence type="ECO:0000313" key="4">
    <source>
        <dbReference type="Proteomes" id="UP000824890"/>
    </source>
</evidence>
<feature type="compositionally biased region" description="Basic and acidic residues" evidence="1">
    <location>
        <begin position="419"/>
        <end position="428"/>
    </location>
</feature>
<dbReference type="PANTHER" id="PTHR31286:SF175">
    <property type="entry name" value="DUF4283 DOMAIN-CONTAINING PROTEIN"/>
    <property type="match status" value="1"/>
</dbReference>
<feature type="compositionally biased region" description="Basic and acidic residues" evidence="1">
    <location>
        <begin position="398"/>
        <end position="410"/>
    </location>
</feature>